<feature type="domain" description="Signal transduction histidine kinase subgroup 3 dimerisation and phosphoacceptor" evidence="11">
    <location>
        <begin position="234"/>
        <end position="298"/>
    </location>
</feature>
<dbReference type="RefSeq" id="WP_274992169.1">
    <property type="nucleotide sequence ID" value="NZ_JAJQQP010000002.1"/>
</dbReference>
<comment type="catalytic activity">
    <reaction evidence="1">
        <text>ATP + protein L-histidine = ADP + protein N-phospho-L-histidine.</text>
        <dbReference type="EC" id="2.7.13.3"/>
    </reaction>
</comment>
<dbReference type="Proteomes" id="UP001183585">
    <property type="component" value="Unassembled WGS sequence"/>
</dbReference>
<keyword evidence="6 13" id="KW-0418">Kinase</keyword>
<proteinExistence type="predicted"/>
<dbReference type="InterPro" id="IPR055558">
    <property type="entry name" value="DUF7134"/>
</dbReference>
<comment type="caution">
    <text evidence="13">The sequence shown here is derived from an EMBL/GenBank/DDBJ whole genome shotgun (WGS) entry which is preliminary data.</text>
</comment>
<dbReference type="SUPFAM" id="SSF55874">
    <property type="entry name" value="ATPase domain of HSP90 chaperone/DNA topoisomerase II/histidine kinase"/>
    <property type="match status" value="1"/>
</dbReference>
<keyword evidence="10" id="KW-1133">Transmembrane helix</keyword>
<feature type="region of interest" description="Disordered" evidence="9">
    <location>
        <begin position="38"/>
        <end position="58"/>
    </location>
</feature>
<reference evidence="13 14" key="1">
    <citation type="submission" date="2023-07" db="EMBL/GenBank/DDBJ databases">
        <title>Sequencing the genomes of 1000 actinobacteria strains.</title>
        <authorList>
            <person name="Klenk H.-P."/>
        </authorList>
    </citation>
    <scope>NUCLEOTIDE SEQUENCE [LARGE SCALE GENOMIC DNA]</scope>
    <source>
        <strain evidence="13 14">DSM 45554</strain>
    </source>
</reference>
<dbReference type="Gene3D" id="1.20.5.1930">
    <property type="match status" value="1"/>
</dbReference>
<evidence type="ECO:0000256" key="1">
    <source>
        <dbReference type="ARBA" id="ARBA00000085"/>
    </source>
</evidence>
<evidence type="ECO:0000259" key="12">
    <source>
        <dbReference type="Pfam" id="PF23539"/>
    </source>
</evidence>
<protein>
    <recommendedName>
        <fullName evidence="2">histidine kinase</fullName>
        <ecNumber evidence="2">2.7.13.3</ecNumber>
    </recommendedName>
</protein>
<evidence type="ECO:0000256" key="9">
    <source>
        <dbReference type="SAM" id="MobiDB-lite"/>
    </source>
</evidence>
<dbReference type="InterPro" id="IPR036890">
    <property type="entry name" value="HATPase_C_sf"/>
</dbReference>
<evidence type="ECO:0000256" key="5">
    <source>
        <dbReference type="ARBA" id="ARBA00022741"/>
    </source>
</evidence>
<dbReference type="EC" id="2.7.13.3" evidence="2"/>
<evidence type="ECO:0000259" key="11">
    <source>
        <dbReference type="Pfam" id="PF07730"/>
    </source>
</evidence>
<keyword evidence="10" id="KW-0812">Transmembrane</keyword>
<feature type="domain" description="DUF7134" evidence="12">
    <location>
        <begin position="65"/>
        <end position="205"/>
    </location>
</feature>
<feature type="transmembrane region" description="Helical" evidence="10">
    <location>
        <begin position="154"/>
        <end position="172"/>
    </location>
</feature>
<name>A0ABU2CHW6_9MICO</name>
<feature type="transmembrane region" description="Helical" evidence="10">
    <location>
        <begin position="121"/>
        <end position="147"/>
    </location>
</feature>
<keyword evidence="3" id="KW-0597">Phosphoprotein</keyword>
<sequence>MNETDQWALLFQVDSYDGVLWGDVGALHWLARASHPTPPRPRLNPMPSPPTTPERPPRKALRTRLVDSSLIAIAVALALTALQIQSNEPDQLPTWLLTADRLTGLLGCVALWWRRTFPVQIAIALAAASSYSETVGGAAIIALFTVAIHRSTRATIGVCAISLAALSTYQLLWPDQVAPPVTIFTIIALGHAATVAWGLSVRNRRALVTSLRERAAAAEVEAQLRAEHSEREARQSLAREMHDVLGHRLSLLSVHAGALAYARTAPPDDVAQAAEVVRANAHRALQDLREVIGVLRAPVGELPLPDVEDVLGLIDEAREAGTPVELRDDAGVTSGGQALPDVQGRTLYRMVQESLTNARKYAPGAPVVVRITGRPGDHVVVEVVNRPPATGAPAPPTSSGTGLRGLQERARLVSGRLDHGPTDSGGWQVRLRLPWPT</sequence>
<dbReference type="Pfam" id="PF07730">
    <property type="entry name" value="HisKA_3"/>
    <property type="match status" value="1"/>
</dbReference>
<dbReference type="Pfam" id="PF23539">
    <property type="entry name" value="DUF7134"/>
    <property type="match status" value="1"/>
</dbReference>
<dbReference type="InterPro" id="IPR050482">
    <property type="entry name" value="Sensor_HK_TwoCompSys"/>
</dbReference>
<dbReference type="GO" id="GO:0016301">
    <property type="term" value="F:kinase activity"/>
    <property type="evidence" value="ECO:0007669"/>
    <property type="project" value="UniProtKB-KW"/>
</dbReference>
<keyword evidence="8" id="KW-0902">Two-component regulatory system</keyword>
<keyword evidence="5" id="KW-0547">Nucleotide-binding</keyword>
<evidence type="ECO:0000313" key="13">
    <source>
        <dbReference type="EMBL" id="MDR7380925.1"/>
    </source>
</evidence>
<keyword evidence="4" id="KW-0808">Transferase</keyword>
<evidence type="ECO:0000256" key="3">
    <source>
        <dbReference type="ARBA" id="ARBA00022553"/>
    </source>
</evidence>
<dbReference type="PANTHER" id="PTHR24421:SF10">
    <property type="entry name" value="NITRATE_NITRITE SENSOR PROTEIN NARQ"/>
    <property type="match status" value="1"/>
</dbReference>
<feature type="transmembrane region" description="Helical" evidence="10">
    <location>
        <begin position="65"/>
        <end position="84"/>
    </location>
</feature>
<evidence type="ECO:0000256" key="6">
    <source>
        <dbReference type="ARBA" id="ARBA00022777"/>
    </source>
</evidence>
<dbReference type="InterPro" id="IPR011712">
    <property type="entry name" value="Sig_transdc_His_kin_sub3_dim/P"/>
</dbReference>
<evidence type="ECO:0000256" key="8">
    <source>
        <dbReference type="ARBA" id="ARBA00023012"/>
    </source>
</evidence>
<dbReference type="CDD" id="cd16917">
    <property type="entry name" value="HATPase_UhpB-NarQ-NarX-like"/>
    <property type="match status" value="1"/>
</dbReference>
<accession>A0ABU2CHW6</accession>
<feature type="transmembrane region" description="Helical" evidence="10">
    <location>
        <begin position="178"/>
        <end position="199"/>
    </location>
</feature>
<feature type="compositionally biased region" description="Pro residues" evidence="9">
    <location>
        <begin position="38"/>
        <end position="54"/>
    </location>
</feature>
<evidence type="ECO:0000256" key="7">
    <source>
        <dbReference type="ARBA" id="ARBA00022840"/>
    </source>
</evidence>
<dbReference type="Gene3D" id="3.30.565.10">
    <property type="entry name" value="Histidine kinase-like ATPase, C-terminal domain"/>
    <property type="match status" value="1"/>
</dbReference>
<keyword evidence="10" id="KW-0472">Membrane</keyword>
<dbReference type="PANTHER" id="PTHR24421">
    <property type="entry name" value="NITRATE/NITRITE SENSOR PROTEIN NARX-RELATED"/>
    <property type="match status" value="1"/>
</dbReference>
<evidence type="ECO:0000256" key="10">
    <source>
        <dbReference type="SAM" id="Phobius"/>
    </source>
</evidence>
<evidence type="ECO:0000256" key="4">
    <source>
        <dbReference type="ARBA" id="ARBA00022679"/>
    </source>
</evidence>
<organism evidence="13 14">
    <name type="scientific">Promicromonospora iranensis</name>
    <dbReference type="NCBI Taxonomy" id="1105144"/>
    <lineage>
        <taxon>Bacteria</taxon>
        <taxon>Bacillati</taxon>
        <taxon>Actinomycetota</taxon>
        <taxon>Actinomycetes</taxon>
        <taxon>Micrococcales</taxon>
        <taxon>Promicromonosporaceae</taxon>
        <taxon>Promicromonospora</taxon>
    </lineage>
</organism>
<gene>
    <name evidence="13" type="ORF">J2S48_000440</name>
</gene>
<evidence type="ECO:0000313" key="14">
    <source>
        <dbReference type="Proteomes" id="UP001183585"/>
    </source>
</evidence>
<dbReference type="EMBL" id="JAVDYE010000001">
    <property type="protein sequence ID" value="MDR7380925.1"/>
    <property type="molecule type" value="Genomic_DNA"/>
</dbReference>
<evidence type="ECO:0000256" key="2">
    <source>
        <dbReference type="ARBA" id="ARBA00012438"/>
    </source>
</evidence>
<keyword evidence="14" id="KW-1185">Reference proteome</keyword>
<keyword evidence="7" id="KW-0067">ATP-binding</keyword>